<evidence type="ECO:0000313" key="13">
    <source>
        <dbReference type="Proteomes" id="UP000295758"/>
    </source>
</evidence>
<reference evidence="9 13" key="3">
    <citation type="submission" date="2019-03" db="EMBL/GenBank/DDBJ databases">
        <title>Deep subsurface shale carbon reservoir microbial communities from Ohio and West Virginia, USA.</title>
        <authorList>
            <person name="Wrighton K."/>
        </authorList>
    </citation>
    <scope>NUCLEOTIDE SEQUENCE [LARGE SCALE GENOMIC DNA]</scope>
    <source>
        <strain evidence="9 13">UTICA-S4D12</strain>
    </source>
</reference>
<name>A0A1G6SV97_9FIRM</name>
<dbReference type="InterPro" id="IPR001017">
    <property type="entry name" value="DH_E1"/>
</dbReference>
<keyword evidence="3" id="KW-0786">Thiamine pyrophosphate</keyword>
<sequence length="328" mass="35688">MKESNEELVGLLEKMLVIREFETTVQKHFAEGEIPGFVHLYLGEEAVGVGACSALKEEDYITSTHRGHGHLLARGGDIKKTMAEIFGKATGYNKGKGGSMHIADVSLGILGANGIVGAGLPIAAGSGISAQILGKESVTICFFGDGASNRGTFHEAINLASVWNLPVVFVCENNMYGISMPQYRADGRKGQNIKDVSDRAVAYGISGVTVDGNDVMAVREAVIEAVKKARANGGPSLVECKTYRWRGHFEGDPTVYRPDEELEQWKKKDPIDRFVKVLKDQEILDDEGYKELRDKVKGQIDEALQFVQDSPEPDVSEITTDVYYGGAE</sequence>
<dbReference type="GO" id="GO:0006086">
    <property type="term" value="P:pyruvate decarboxylation to acetyl-CoA"/>
    <property type="evidence" value="ECO:0007669"/>
    <property type="project" value="TreeGrafter"/>
</dbReference>
<dbReference type="Proteomes" id="UP000324896">
    <property type="component" value="Unassembled WGS sequence"/>
</dbReference>
<evidence type="ECO:0000313" key="7">
    <source>
        <dbReference type="EMBL" id="SDF91800.1"/>
    </source>
</evidence>
<comment type="cofactor">
    <cofactor evidence="1">
        <name>thiamine diphosphate</name>
        <dbReference type="ChEBI" id="CHEBI:58937"/>
    </cofactor>
</comment>
<dbReference type="RefSeq" id="WP_089655122.1">
    <property type="nucleotide sequence ID" value="NZ_FMYT01000033.1"/>
</dbReference>
<protein>
    <submittedName>
        <fullName evidence="6">Pyruvate dehydrogenase E1 component alpha subunit</fullName>
    </submittedName>
</protein>
<dbReference type="EMBL" id="SOAA01000010">
    <property type="protein sequence ID" value="TDS31686.1"/>
    <property type="molecule type" value="Genomic_DNA"/>
</dbReference>
<dbReference type="Gene3D" id="3.40.50.970">
    <property type="match status" value="1"/>
</dbReference>
<dbReference type="CDD" id="cd02000">
    <property type="entry name" value="TPP_E1_PDC_ADC_BCADC"/>
    <property type="match status" value="1"/>
</dbReference>
<evidence type="ECO:0000313" key="14">
    <source>
        <dbReference type="Proteomes" id="UP000324896"/>
    </source>
</evidence>
<reference evidence="10 11" key="1">
    <citation type="submission" date="2016-10" db="EMBL/GenBank/DDBJ databases">
        <authorList>
            <person name="Varghese N."/>
            <person name="Submissions S."/>
        </authorList>
    </citation>
    <scope>NUCLEOTIDE SEQUENCE [LARGE SCALE GENOMIC DNA]</scope>
    <source>
        <strain evidence="6 14">WG10</strain>
        <strain evidence="7 11">WG2</strain>
        <strain evidence="8 10">WG5</strain>
    </source>
</reference>
<accession>A0A1G6SV97</accession>
<evidence type="ECO:0000256" key="1">
    <source>
        <dbReference type="ARBA" id="ARBA00001964"/>
    </source>
</evidence>
<evidence type="ECO:0000313" key="12">
    <source>
        <dbReference type="Proteomes" id="UP000247389"/>
    </source>
</evidence>
<reference evidence="5 12" key="2">
    <citation type="submission" date="2018-04" db="EMBL/GenBank/DDBJ databases">
        <title>Subsurface microbial communities from deep shales in Ohio and West Virginia, USA.</title>
        <authorList>
            <person name="Wrighton K."/>
        </authorList>
    </citation>
    <scope>NUCLEOTIDE SEQUENCE [LARGE SCALE GENOMIC DNA]</scope>
    <source>
        <strain evidence="5 12">MSL28</strain>
    </source>
</reference>
<dbReference type="PANTHER" id="PTHR11516">
    <property type="entry name" value="PYRUVATE DEHYDROGENASE E1 COMPONENT, ALPHA SUBUNIT BACTERIAL AND ORGANELLAR"/>
    <property type="match status" value="1"/>
</dbReference>
<evidence type="ECO:0000313" key="6">
    <source>
        <dbReference type="EMBL" id="SDD20723.1"/>
    </source>
</evidence>
<dbReference type="GO" id="GO:0004739">
    <property type="term" value="F:pyruvate dehydrogenase (acetyl-transferring) activity"/>
    <property type="evidence" value="ECO:0007669"/>
    <property type="project" value="TreeGrafter"/>
</dbReference>
<dbReference type="Proteomes" id="UP000199519">
    <property type="component" value="Unassembled WGS sequence"/>
</dbReference>
<dbReference type="Proteomes" id="UP000247389">
    <property type="component" value="Unassembled WGS sequence"/>
</dbReference>
<dbReference type="InterPro" id="IPR029061">
    <property type="entry name" value="THDP-binding"/>
</dbReference>
<proteinExistence type="predicted"/>
<dbReference type="EMBL" id="QICM01000034">
    <property type="protein sequence ID" value="PXV62405.1"/>
    <property type="molecule type" value="Genomic_DNA"/>
</dbReference>
<dbReference type="PANTHER" id="PTHR11516:SF60">
    <property type="entry name" value="PYRUVATE DEHYDROGENASE E1 COMPONENT SUBUNIT ALPHA"/>
    <property type="match status" value="1"/>
</dbReference>
<evidence type="ECO:0000256" key="2">
    <source>
        <dbReference type="ARBA" id="ARBA00023002"/>
    </source>
</evidence>
<dbReference type="SUPFAM" id="SSF52518">
    <property type="entry name" value="Thiamin diphosphate-binding fold (THDP-binding)"/>
    <property type="match status" value="1"/>
</dbReference>
<evidence type="ECO:0000313" key="8">
    <source>
        <dbReference type="EMBL" id="SES71366.1"/>
    </source>
</evidence>
<evidence type="ECO:0000256" key="3">
    <source>
        <dbReference type="ARBA" id="ARBA00023052"/>
    </source>
</evidence>
<dbReference type="EMBL" id="FOHG01000004">
    <property type="protein sequence ID" value="SES71366.1"/>
    <property type="molecule type" value="Genomic_DNA"/>
</dbReference>
<evidence type="ECO:0000313" key="5">
    <source>
        <dbReference type="EMBL" id="PXV62405.1"/>
    </source>
</evidence>
<feature type="domain" description="Dehydrogenase E1 component" evidence="4">
    <location>
        <begin position="13"/>
        <end position="315"/>
    </location>
</feature>
<dbReference type="InterPro" id="IPR050642">
    <property type="entry name" value="PDH_E1_Alpha_Subunit"/>
</dbReference>
<gene>
    <name evidence="9" type="ORF">BY453_11088</name>
    <name evidence="5" type="ORF">C8C78_1344</name>
    <name evidence="6" type="ORF">SAMN04488597_13325</name>
    <name evidence="7" type="ORF">SAMN04488598_13125</name>
    <name evidence="8" type="ORF">SAMN04515652_1048</name>
</gene>
<dbReference type="OrthoDB" id="9766715at2"/>
<keyword evidence="2" id="KW-0560">Oxidoreductase</keyword>
<evidence type="ECO:0000313" key="11">
    <source>
        <dbReference type="Proteomes" id="UP000199519"/>
    </source>
</evidence>
<dbReference type="STRING" id="54121.SAMN04515653_13125"/>
<dbReference type="Proteomes" id="UP000198612">
    <property type="component" value="Unassembled WGS sequence"/>
</dbReference>
<organism evidence="6 14">
    <name type="scientific">Halanaerobium congolense</name>
    <dbReference type="NCBI Taxonomy" id="54121"/>
    <lineage>
        <taxon>Bacteria</taxon>
        <taxon>Bacillati</taxon>
        <taxon>Bacillota</taxon>
        <taxon>Clostridia</taxon>
        <taxon>Halanaerobiales</taxon>
        <taxon>Halanaerobiaceae</taxon>
        <taxon>Halanaerobium</taxon>
    </lineage>
</organism>
<dbReference type="Pfam" id="PF00676">
    <property type="entry name" value="E1_dh"/>
    <property type="match status" value="1"/>
</dbReference>
<dbReference type="EMBL" id="FNBJ01000031">
    <property type="protein sequence ID" value="SDF91800.1"/>
    <property type="molecule type" value="Genomic_DNA"/>
</dbReference>
<evidence type="ECO:0000313" key="9">
    <source>
        <dbReference type="EMBL" id="TDS31686.1"/>
    </source>
</evidence>
<evidence type="ECO:0000259" key="4">
    <source>
        <dbReference type="Pfam" id="PF00676"/>
    </source>
</evidence>
<dbReference type="AlphaFoldDB" id="A0A1G6SV97"/>
<dbReference type="Proteomes" id="UP000295758">
    <property type="component" value="Unassembled WGS sequence"/>
</dbReference>
<keyword evidence="11" id="KW-1185">Reference proteome</keyword>
<dbReference type="EMBL" id="FMYT01000033">
    <property type="protein sequence ID" value="SDD20723.1"/>
    <property type="molecule type" value="Genomic_DNA"/>
</dbReference>
<evidence type="ECO:0000313" key="10">
    <source>
        <dbReference type="Proteomes" id="UP000198612"/>
    </source>
</evidence>
<keyword evidence="6" id="KW-0670">Pyruvate</keyword>